<dbReference type="InParanoid" id="A0A067M820"/>
<keyword evidence="1" id="KW-0472">Membrane</keyword>
<dbReference type="InterPro" id="IPR009305">
    <property type="entry name" value="Mpo1-like"/>
</dbReference>
<keyword evidence="3" id="KW-1185">Reference proteome</keyword>
<dbReference type="FunCoup" id="A0A067M820">
    <property type="interactions" value="99"/>
</dbReference>
<proteinExistence type="predicted"/>
<accession>A0A067M820</accession>
<dbReference type="GO" id="GO:0016020">
    <property type="term" value="C:membrane"/>
    <property type="evidence" value="ECO:0007669"/>
    <property type="project" value="GOC"/>
</dbReference>
<keyword evidence="1" id="KW-1133">Transmembrane helix</keyword>
<dbReference type="AlphaFoldDB" id="A0A067M820"/>
<sequence>MAPQIFDVEHQLIFYGAYHSNKWNILIHIICVPIILWTAQIFVASLPVPQAFPTIHHTFNQYLELEFNWTTVLSIVYQVYYLILEPGAALLYAPQMILSTLSATSFAHRSGTMSTAVALHVVSWIAQFFGHGVAEGRAPALLDNLVGAIFLAPLFVHLEILFALGYNPTLHKKMQNGVGKKIAQFRRDAKAAERRQQ</sequence>
<evidence type="ECO:0000313" key="3">
    <source>
        <dbReference type="Proteomes" id="UP000027195"/>
    </source>
</evidence>
<dbReference type="GO" id="GO:0005783">
    <property type="term" value="C:endoplasmic reticulum"/>
    <property type="evidence" value="ECO:0007669"/>
    <property type="project" value="TreeGrafter"/>
</dbReference>
<feature type="transmembrane region" description="Helical" evidence="1">
    <location>
        <begin position="114"/>
        <end position="133"/>
    </location>
</feature>
<reference evidence="3" key="1">
    <citation type="journal article" date="2014" name="Proc. Natl. Acad. Sci. U.S.A.">
        <title>Extensive sampling of basidiomycete genomes demonstrates inadequacy of the white-rot/brown-rot paradigm for wood decay fungi.</title>
        <authorList>
            <person name="Riley R."/>
            <person name="Salamov A.A."/>
            <person name="Brown D.W."/>
            <person name="Nagy L.G."/>
            <person name="Floudas D."/>
            <person name="Held B.W."/>
            <person name="Levasseur A."/>
            <person name="Lombard V."/>
            <person name="Morin E."/>
            <person name="Otillar R."/>
            <person name="Lindquist E.A."/>
            <person name="Sun H."/>
            <person name="LaButti K.M."/>
            <person name="Schmutz J."/>
            <person name="Jabbour D."/>
            <person name="Luo H."/>
            <person name="Baker S.E."/>
            <person name="Pisabarro A.G."/>
            <person name="Walton J.D."/>
            <person name="Blanchette R.A."/>
            <person name="Henrissat B."/>
            <person name="Martin F."/>
            <person name="Cullen D."/>
            <person name="Hibbett D.S."/>
            <person name="Grigoriev I.V."/>
        </authorList>
    </citation>
    <scope>NUCLEOTIDE SEQUENCE [LARGE SCALE GENOMIC DNA]</scope>
    <source>
        <strain evidence="3">FD-172 SS1</strain>
    </source>
</reference>
<dbReference type="OrthoDB" id="2124888at2759"/>
<feature type="transmembrane region" description="Helical" evidence="1">
    <location>
        <begin position="25"/>
        <end position="46"/>
    </location>
</feature>
<dbReference type="Pfam" id="PF06127">
    <property type="entry name" value="Mpo1-like"/>
    <property type="match status" value="1"/>
</dbReference>
<dbReference type="HOGENOM" id="CLU_081702_1_0_1"/>
<dbReference type="PANTHER" id="PTHR28026:SF9">
    <property type="entry name" value="2-HYDROXY-PALMITIC ACID DIOXYGENASE MPO1"/>
    <property type="match status" value="1"/>
</dbReference>
<gene>
    <name evidence="2" type="ORF">BOTBODRAFT_593020</name>
</gene>
<evidence type="ECO:0000313" key="2">
    <source>
        <dbReference type="EMBL" id="KDQ07731.1"/>
    </source>
</evidence>
<name>A0A067M820_BOTB1</name>
<dbReference type="Proteomes" id="UP000027195">
    <property type="component" value="Unassembled WGS sequence"/>
</dbReference>
<organism evidence="2 3">
    <name type="scientific">Botryobasidium botryosum (strain FD-172 SS1)</name>
    <dbReference type="NCBI Taxonomy" id="930990"/>
    <lineage>
        <taxon>Eukaryota</taxon>
        <taxon>Fungi</taxon>
        <taxon>Dikarya</taxon>
        <taxon>Basidiomycota</taxon>
        <taxon>Agaricomycotina</taxon>
        <taxon>Agaricomycetes</taxon>
        <taxon>Cantharellales</taxon>
        <taxon>Botryobasidiaceae</taxon>
        <taxon>Botryobasidium</taxon>
    </lineage>
</organism>
<feature type="transmembrane region" description="Helical" evidence="1">
    <location>
        <begin position="67"/>
        <end position="83"/>
    </location>
</feature>
<feature type="transmembrane region" description="Helical" evidence="1">
    <location>
        <begin position="145"/>
        <end position="166"/>
    </location>
</feature>
<dbReference type="GO" id="GO:0046521">
    <property type="term" value="P:sphingoid catabolic process"/>
    <property type="evidence" value="ECO:0007669"/>
    <property type="project" value="TreeGrafter"/>
</dbReference>
<protein>
    <recommendedName>
        <fullName evidence="4">DUF962-domain-containing protein</fullName>
    </recommendedName>
</protein>
<evidence type="ECO:0000256" key="1">
    <source>
        <dbReference type="SAM" id="Phobius"/>
    </source>
</evidence>
<evidence type="ECO:0008006" key="4">
    <source>
        <dbReference type="Google" id="ProtNLM"/>
    </source>
</evidence>
<dbReference type="PANTHER" id="PTHR28026">
    <property type="entry name" value="DUF962 DOMAIN PROTEIN (AFU_ORTHOLOGUE AFUA_8G05310)"/>
    <property type="match status" value="1"/>
</dbReference>
<keyword evidence="1" id="KW-0812">Transmembrane</keyword>
<dbReference type="EMBL" id="KL198101">
    <property type="protein sequence ID" value="KDQ07731.1"/>
    <property type="molecule type" value="Genomic_DNA"/>
</dbReference>